<evidence type="ECO:0000313" key="3">
    <source>
        <dbReference type="Proteomes" id="UP001161017"/>
    </source>
</evidence>
<reference evidence="2" key="1">
    <citation type="journal article" date="2023" name="Genome Biol. Evol.">
        <title>First Whole Genome Sequence and Flow Cytometry Genome Size Data for the Lichen-Forming Fungus Ramalina farinacea (Ascomycota).</title>
        <authorList>
            <person name="Llewellyn T."/>
            <person name="Mian S."/>
            <person name="Hill R."/>
            <person name="Leitch I.J."/>
            <person name="Gaya E."/>
        </authorList>
    </citation>
    <scope>NUCLEOTIDE SEQUENCE</scope>
    <source>
        <strain evidence="2">LIQ254RAFAR</strain>
    </source>
</reference>
<dbReference type="EMBL" id="JAPUFD010000019">
    <property type="protein sequence ID" value="MDI1492436.1"/>
    <property type="molecule type" value="Genomic_DNA"/>
</dbReference>
<evidence type="ECO:0008006" key="4">
    <source>
        <dbReference type="Google" id="ProtNLM"/>
    </source>
</evidence>
<dbReference type="CDD" id="cd02989">
    <property type="entry name" value="Phd_like_TxnDC9"/>
    <property type="match status" value="1"/>
</dbReference>
<gene>
    <name evidence="2" type="ORF">OHK93_003650</name>
</gene>
<evidence type="ECO:0000256" key="1">
    <source>
        <dbReference type="SAM" id="MobiDB-lite"/>
    </source>
</evidence>
<comment type="caution">
    <text evidence="2">The sequence shown here is derived from an EMBL/GenBank/DDBJ whole genome shotgun (WGS) entry which is preliminary data.</text>
</comment>
<dbReference type="Proteomes" id="UP001161017">
    <property type="component" value="Unassembled WGS sequence"/>
</dbReference>
<dbReference type="PANTHER" id="PTHR21148">
    <property type="entry name" value="THIOREDOXIN DOMAIN-CONTAINING PROTEIN 9"/>
    <property type="match status" value="1"/>
</dbReference>
<proteinExistence type="predicted"/>
<name>A0AA43TUV1_9LECA</name>
<dbReference type="InterPro" id="IPR036249">
    <property type="entry name" value="Thioredoxin-like_sf"/>
</dbReference>
<sequence>MPPSDDEDALIASLEAATDTDPTLSALRERRIQSLSSAVSAAKAARTQGFGSYTPLSSEKSLLDLTTSPTYPRCIVHFFKSDFNRCSIMDGHLETLAQKHLEARFVRIAVEDAPFLVERLGVRVLPCVIGFVDGVGVERVVGFEGLKGGDAFETGVLEGRLVGKGVLLEVGTGGGVGVVGRREEGRDGEGEGGGKRGLRGRKAVDEDEDDDWD</sequence>
<accession>A0AA43TUV1</accession>
<dbReference type="SUPFAM" id="SSF52833">
    <property type="entry name" value="Thioredoxin-like"/>
    <property type="match status" value="1"/>
</dbReference>
<protein>
    <recommendedName>
        <fullName evidence="4">Thioredoxin-like protein</fullName>
    </recommendedName>
</protein>
<feature type="region of interest" description="Disordered" evidence="1">
    <location>
        <begin position="179"/>
        <end position="213"/>
    </location>
</feature>
<feature type="compositionally biased region" description="Basic and acidic residues" evidence="1">
    <location>
        <begin position="180"/>
        <end position="194"/>
    </location>
</feature>
<keyword evidence="3" id="KW-1185">Reference proteome</keyword>
<dbReference type="AlphaFoldDB" id="A0AA43TUV1"/>
<organism evidence="2 3">
    <name type="scientific">Ramalina farinacea</name>
    <dbReference type="NCBI Taxonomy" id="258253"/>
    <lineage>
        <taxon>Eukaryota</taxon>
        <taxon>Fungi</taxon>
        <taxon>Dikarya</taxon>
        <taxon>Ascomycota</taxon>
        <taxon>Pezizomycotina</taxon>
        <taxon>Lecanoromycetes</taxon>
        <taxon>OSLEUM clade</taxon>
        <taxon>Lecanoromycetidae</taxon>
        <taxon>Lecanorales</taxon>
        <taxon>Lecanorineae</taxon>
        <taxon>Ramalinaceae</taxon>
        <taxon>Ramalina</taxon>
    </lineage>
</organism>
<dbReference type="Gene3D" id="3.40.30.10">
    <property type="entry name" value="Glutaredoxin"/>
    <property type="match status" value="1"/>
</dbReference>
<evidence type="ECO:0000313" key="2">
    <source>
        <dbReference type="EMBL" id="MDI1492436.1"/>
    </source>
</evidence>